<dbReference type="PANTHER" id="PTHR30270">
    <property type="entry name" value="THIAMINE-MONOPHOSPHATE KINASE"/>
    <property type="match status" value="1"/>
</dbReference>
<dbReference type="SUPFAM" id="SSF56042">
    <property type="entry name" value="PurM C-terminal domain-like"/>
    <property type="match status" value="1"/>
</dbReference>
<keyword evidence="6" id="KW-1185">Reference proteome</keyword>
<dbReference type="InterPro" id="IPR006283">
    <property type="entry name" value="ThiL-like"/>
</dbReference>
<feature type="binding site" evidence="2">
    <location>
        <position position="52"/>
    </location>
    <ligand>
        <name>substrate</name>
    </ligand>
</feature>
<dbReference type="InterPro" id="IPR010918">
    <property type="entry name" value="PurM-like_C_dom"/>
</dbReference>
<keyword evidence="1 2" id="KW-0784">Thiamine biosynthesis</keyword>
<keyword evidence="2" id="KW-0460">Magnesium</keyword>
<comment type="pathway">
    <text evidence="2">Cofactor biosynthesis; thiamine diphosphate biosynthesis; thiamine diphosphate from thiamine phosphate: step 1/1.</text>
</comment>
<evidence type="ECO:0000313" key="5">
    <source>
        <dbReference type="EMBL" id="OOZ36831.1"/>
    </source>
</evidence>
<dbReference type="GO" id="GO:0009228">
    <property type="term" value="P:thiamine biosynthetic process"/>
    <property type="evidence" value="ECO:0007669"/>
    <property type="project" value="UniProtKB-KW"/>
</dbReference>
<proteinExistence type="inferred from homology"/>
<feature type="binding site" evidence="2">
    <location>
        <position position="208"/>
    </location>
    <ligand>
        <name>Mg(2+)</name>
        <dbReference type="ChEBI" id="CHEBI:18420"/>
        <label>3</label>
    </ligand>
</feature>
<protein>
    <recommendedName>
        <fullName evidence="2">Thiamine-monophosphate kinase</fullName>
        <shortName evidence="2">TMP kinase</shortName>
        <shortName evidence="2">Thiamine-phosphate kinase</shortName>
        <ecNumber evidence="2">2.7.4.16</ecNumber>
    </recommendedName>
</protein>
<feature type="binding site" evidence="2">
    <location>
        <position position="73"/>
    </location>
    <ligand>
        <name>Mg(2+)</name>
        <dbReference type="ChEBI" id="CHEBI:18420"/>
        <label>4</label>
    </ligand>
</feature>
<dbReference type="Gene3D" id="3.90.650.10">
    <property type="entry name" value="PurM-like C-terminal domain"/>
    <property type="match status" value="1"/>
</dbReference>
<dbReference type="AlphaFoldDB" id="A0A1T2KVK6"/>
<feature type="domain" description="PurM-like C-terminal" evidence="4">
    <location>
        <begin position="149"/>
        <end position="295"/>
    </location>
</feature>
<dbReference type="UniPathway" id="UPA00060">
    <property type="reaction ID" value="UER00142"/>
</dbReference>
<feature type="binding site" evidence="2">
    <location>
        <position position="144"/>
    </location>
    <ligand>
        <name>ATP</name>
        <dbReference type="ChEBI" id="CHEBI:30616"/>
    </ligand>
</feature>
<feature type="binding site" evidence="2">
    <location>
        <position position="211"/>
    </location>
    <ligand>
        <name>Mg(2+)</name>
        <dbReference type="ChEBI" id="CHEBI:18420"/>
        <label>5</label>
    </ligand>
</feature>
<comment type="function">
    <text evidence="2">Catalyzes the ATP-dependent phosphorylation of thiamine-monophosphate (TMP) to form thiamine-pyrophosphate (TPP), the active form of vitamin B1.</text>
</comment>
<reference evidence="5 6" key="1">
    <citation type="submission" date="2016-11" db="EMBL/GenBank/DDBJ databases">
        <title>Mixed transmission modes and dynamic genome evolution in an obligate animal-bacterial symbiosis.</title>
        <authorList>
            <person name="Russell S.L."/>
            <person name="Corbett-Detig R.B."/>
            <person name="Cavanaugh C.M."/>
        </authorList>
    </citation>
    <scope>NUCLEOTIDE SEQUENCE [LARGE SCALE GENOMIC DNA]</scope>
    <source>
        <strain evidence="5">Se-Cadez</strain>
    </source>
</reference>
<dbReference type="InterPro" id="IPR036676">
    <property type="entry name" value="PurM-like_C_sf"/>
</dbReference>
<comment type="similarity">
    <text evidence="2">Belongs to the thiamine-monophosphate kinase family.</text>
</comment>
<keyword evidence="2" id="KW-0808">Transferase</keyword>
<dbReference type="GO" id="GO:0009030">
    <property type="term" value="F:thiamine-phosphate kinase activity"/>
    <property type="evidence" value="ECO:0007669"/>
    <property type="project" value="UniProtKB-UniRule"/>
</dbReference>
<dbReference type="PANTHER" id="PTHR30270:SF0">
    <property type="entry name" value="THIAMINE-MONOPHOSPHATE KINASE"/>
    <property type="match status" value="1"/>
</dbReference>
<dbReference type="EC" id="2.7.4.16" evidence="2"/>
<dbReference type="OrthoDB" id="9802811at2"/>
<dbReference type="GO" id="GO:0009229">
    <property type="term" value="P:thiamine diphosphate biosynthetic process"/>
    <property type="evidence" value="ECO:0007669"/>
    <property type="project" value="UniProtKB-UniRule"/>
</dbReference>
<dbReference type="NCBIfam" id="TIGR01379">
    <property type="entry name" value="thiL"/>
    <property type="match status" value="1"/>
</dbReference>
<dbReference type="HAMAP" id="MF_02128">
    <property type="entry name" value="TMP_kinase"/>
    <property type="match status" value="1"/>
</dbReference>
<evidence type="ECO:0000313" key="6">
    <source>
        <dbReference type="Proteomes" id="UP000190896"/>
    </source>
</evidence>
<comment type="miscellaneous">
    <text evidence="2">Reaction mechanism of ThiL seems to utilize a direct, inline transfer of the gamma-phosphate of ATP to TMP rather than a phosphorylated enzyme intermediate.</text>
</comment>
<comment type="catalytic activity">
    <reaction evidence="2">
        <text>thiamine phosphate + ATP = thiamine diphosphate + ADP</text>
        <dbReference type="Rhea" id="RHEA:15913"/>
        <dbReference type="ChEBI" id="CHEBI:30616"/>
        <dbReference type="ChEBI" id="CHEBI:37575"/>
        <dbReference type="ChEBI" id="CHEBI:58937"/>
        <dbReference type="ChEBI" id="CHEBI:456216"/>
        <dbReference type="EC" id="2.7.4.16"/>
    </reaction>
</comment>
<name>A0A1T2KVK6_9GAMM</name>
<feature type="binding site" evidence="2">
    <location>
        <position position="28"/>
    </location>
    <ligand>
        <name>Mg(2+)</name>
        <dbReference type="ChEBI" id="CHEBI:18420"/>
        <label>3</label>
    </ligand>
</feature>
<dbReference type="GO" id="GO:0000287">
    <property type="term" value="F:magnesium ion binding"/>
    <property type="evidence" value="ECO:0007669"/>
    <property type="project" value="UniProtKB-UniRule"/>
</dbReference>
<feature type="binding site" evidence="2">
    <location>
        <position position="210"/>
    </location>
    <ligand>
        <name>ATP</name>
        <dbReference type="ChEBI" id="CHEBI:30616"/>
    </ligand>
</feature>
<dbReference type="Gene3D" id="3.30.1330.10">
    <property type="entry name" value="PurM-like, N-terminal domain"/>
    <property type="match status" value="1"/>
</dbReference>
<organism evidence="5 6">
    <name type="scientific">Solemya velesiana gill symbiont</name>
    <dbReference type="NCBI Taxonomy" id="1918948"/>
    <lineage>
        <taxon>Bacteria</taxon>
        <taxon>Pseudomonadati</taxon>
        <taxon>Pseudomonadota</taxon>
        <taxon>Gammaproteobacteria</taxon>
        <taxon>sulfur-oxidizing symbionts</taxon>
    </lineage>
</organism>
<feature type="binding site" evidence="2">
    <location>
        <position position="120"/>
    </location>
    <ligand>
        <name>Mg(2+)</name>
        <dbReference type="ChEBI" id="CHEBI:18420"/>
        <label>1</label>
    </ligand>
</feature>
<feature type="binding site" evidence="2">
    <location>
        <position position="73"/>
    </location>
    <ligand>
        <name>Mg(2+)</name>
        <dbReference type="ChEBI" id="CHEBI:18420"/>
        <label>3</label>
    </ligand>
</feature>
<comment type="caution">
    <text evidence="5">The sequence shown here is derived from an EMBL/GenBank/DDBJ whole genome shotgun (WGS) entry which is preliminary data.</text>
</comment>
<evidence type="ECO:0000259" key="4">
    <source>
        <dbReference type="Pfam" id="PF02769"/>
    </source>
</evidence>
<comment type="caution">
    <text evidence="2">Lacks conserved residue(s) required for the propagation of feature annotation.</text>
</comment>
<dbReference type="Proteomes" id="UP000190896">
    <property type="component" value="Unassembled WGS sequence"/>
</dbReference>
<gene>
    <name evidence="2" type="primary">thiL</name>
    <name evidence="5" type="ORF">BOW51_05375</name>
</gene>
<dbReference type="InterPro" id="IPR036921">
    <property type="entry name" value="PurM-like_N_sf"/>
</dbReference>
<evidence type="ECO:0000256" key="2">
    <source>
        <dbReference type="HAMAP-Rule" id="MF_02128"/>
    </source>
</evidence>
<keyword evidence="2" id="KW-0067">ATP-binding</keyword>
<feature type="binding site" evidence="2">
    <location>
        <position position="315"/>
    </location>
    <ligand>
        <name>substrate</name>
    </ligand>
</feature>
<evidence type="ECO:0000259" key="3">
    <source>
        <dbReference type="Pfam" id="PF00586"/>
    </source>
</evidence>
<dbReference type="Pfam" id="PF00586">
    <property type="entry name" value="AIRS"/>
    <property type="match status" value="1"/>
</dbReference>
<dbReference type="GO" id="GO:0005524">
    <property type="term" value="F:ATP binding"/>
    <property type="evidence" value="ECO:0007669"/>
    <property type="project" value="UniProtKB-UniRule"/>
</dbReference>
<evidence type="ECO:0000256" key="1">
    <source>
        <dbReference type="ARBA" id="ARBA00022977"/>
    </source>
</evidence>
<feature type="domain" description="PurM-like N-terminal" evidence="3">
    <location>
        <begin position="26"/>
        <end position="135"/>
    </location>
</feature>
<sequence length="321" mass="34448">MSEFELIRKYFSHTVEERTDVVLGVGDDCALLQPPQGCQLAVSIDTLVEGVHFFPDIDPFLLGHKALAVNLSDLAAMGARPAWVTLALALPDSDPRWLQGFSQGFAALAHIHNVQLVGGDTTRGPLTITAQVHGFIEPEKALRRDAASVDDLVYVTGTLGDAGLALRMIQGSVSADDYLPSLRDRLERPQPRIAEGLAVKGLARGGIDISDGLISDLGHICRASDLGAKLFLDQVPLSEGVGRYINQGGDWGVPLASGDDYELCLTVPAENKDEFEARMQDTGIPFTLVGTMEQELGIRCQLPGGGLLDPLPGGYEHFSHE</sequence>
<feature type="binding site" evidence="2">
    <location>
        <position position="45"/>
    </location>
    <ligand>
        <name>Mg(2+)</name>
        <dbReference type="ChEBI" id="CHEBI:18420"/>
        <label>2</label>
    </ligand>
</feature>
<dbReference type="EMBL" id="MPRJ01000025">
    <property type="protein sequence ID" value="OOZ36831.1"/>
    <property type="molecule type" value="Genomic_DNA"/>
</dbReference>
<dbReference type="CDD" id="cd02194">
    <property type="entry name" value="ThiL"/>
    <property type="match status" value="1"/>
</dbReference>
<accession>A0A1T2KVK6</accession>
<feature type="binding site" evidence="2">
    <location>
        <position position="43"/>
    </location>
    <ligand>
        <name>Mg(2+)</name>
        <dbReference type="ChEBI" id="CHEBI:18420"/>
        <label>4</label>
    </ligand>
</feature>
<feature type="binding site" evidence="2">
    <location>
        <position position="259"/>
    </location>
    <ligand>
        <name>substrate</name>
    </ligand>
</feature>
<keyword evidence="2 5" id="KW-0418">Kinase</keyword>
<feature type="binding site" evidence="2">
    <location>
        <position position="73"/>
    </location>
    <ligand>
        <name>Mg(2+)</name>
        <dbReference type="ChEBI" id="CHEBI:18420"/>
        <label>2</label>
    </ligand>
</feature>
<keyword evidence="2" id="KW-0479">Metal-binding</keyword>
<dbReference type="InterPro" id="IPR016188">
    <property type="entry name" value="PurM-like_N"/>
</dbReference>
<keyword evidence="2" id="KW-0547">Nucleotide-binding</keyword>
<dbReference type="PIRSF" id="PIRSF005303">
    <property type="entry name" value="Thiam_monoph_kin"/>
    <property type="match status" value="1"/>
</dbReference>
<dbReference type="SUPFAM" id="SSF55326">
    <property type="entry name" value="PurM N-terminal domain-like"/>
    <property type="match status" value="1"/>
</dbReference>
<feature type="binding site" evidence="2">
    <location>
        <position position="45"/>
    </location>
    <ligand>
        <name>Mg(2+)</name>
        <dbReference type="ChEBI" id="CHEBI:18420"/>
        <label>1</label>
    </ligand>
</feature>
<feature type="binding site" evidence="2">
    <location>
        <position position="28"/>
    </location>
    <ligand>
        <name>Mg(2+)</name>
        <dbReference type="ChEBI" id="CHEBI:18420"/>
        <label>4</label>
    </ligand>
</feature>
<dbReference type="Pfam" id="PF02769">
    <property type="entry name" value="AIRS_C"/>
    <property type="match status" value="1"/>
</dbReference>
<feature type="binding site" evidence="2">
    <location>
        <begin position="119"/>
        <end position="120"/>
    </location>
    <ligand>
        <name>ATP</name>
        <dbReference type="ChEBI" id="CHEBI:30616"/>
    </ligand>
</feature>